<proteinExistence type="predicted"/>
<dbReference type="AlphaFoldDB" id="A0A445JKM8"/>
<dbReference type="PANTHER" id="PTHR33052">
    <property type="entry name" value="DUF4228 DOMAIN PROTEIN-RELATED"/>
    <property type="match status" value="1"/>
</dbReference>
<gene>
    <name evidence="1" type="ORF">D0Y65_021766</name>
</gene>
<name>A0A445JKM8_GLYSO</name>
<dbReference type="Proteomes" id="UP000289340">
    <property type="component" value="Chromosome 8"/>
</dbReference>
<sequence>MQPLTPTRSLPRQWKSKTELQKYLVCFICNSNEMKFHDVVSAIDEDQVLQPGQLYFVVPLSLLKHPLQAHEMVALAVKVSSTLMKTADKCGSRQK</sequence>
<organism evidence="1 2">
    <name type="scientific">Glycine soja</name>
    <name type="common">Wild soybean</name>
    <dbReference type="NCBI Taxonomy" id="3848"/>
    <lineage>
        <taxon>Eukaryota</taxon>
        <taxon>Viridiplantae</taxon>
        <taxon>Streptophyta</taxon>
        <taxon>Embryophyta</taxon>
        <taxon>Tracheophyta</taxon>
        <taxon>Spermatophyta</taxon>
        <taxon>Magnoliopsida</taxon>
        <taxon>eudicotyledons</taxon>
        <taxon>Gunneridae</taxon>
        <taxon>Pentapetalae</taxon>
        <taxon>rosids</taxon>
        <taxon>fabids</taxon>
        <taxon>Fabales</taxon>
        <taxon>Fabaceae</taxon>
        <taxon>Papilionoideae</taxon>
        <taxon>50 kb inversion clade</taxon>
        <taxon>NPAAA clade</taxon>
        <taxon>indigoferoid/millettioid clade</taxon>
        <taxon>Phaseoleae</taxon>
        <taxon>Glycine</taxon>
        <taxon>Glycine subgen. Soja</taxon>
    </lineage>
</organism>
<dbReference type="InterPro" id="IPR025322">
    <property type="entry name" value="PADRE_dom"/>
</dbReference>
<reference evidence="1 2" key="1">
    <citation type="submission" date="2018-09" db="EMBL/GenBank/DDBJ databases">
        <title>A high-quality reference genome of wild soybean provides a powerful tool to mine soybean genomes.</title>
        <authorList>
            <person name="Xie M."/>
            <person name="Chung C.Y.L."/>
            <person name="Li M.-W."/>
            <person name="Wong F.-L."/>
            <person name="Chan T.-F."/>
            <person name="Lam H.-M."/>
        </authorList>
    </citation>
    <scope>NUCLEOTIDE SEQUENCE [LARGE SCALE GENOMIC DNA]</scope>
    <source>
        <strain evidence="2">cv. W05</strain>
        <tissue evidence="1">Hypocotyl of etiolated seedlings</tissue>
    </source>
</reference>
<dbReference type="EMBL" id="QZWG01000008">
    <property type="protein sequence ID" value="RZB99020.1"/>
    <property type="molecule type" value="Genomic_DNA"/>
</dbReference>
<evidence type="ECO:0000313" key="1">
    <source>
        <dbReference type="EMBL" id="RZB99020.1"/>
    </source>
</evidence>
<accession>A0A445JKM8</accession>
<dbReference type="Pfam" id="PF14009">
    <property type="entry name" value="PADRE"/>
    <property type="match status" value="1"/>
</dbReference>
<comment type="caution">
    <text evidence="1">The sequence shown here is derived from an EMBL/GenBank/DDBJ whole genome shotgun (WGS) entry which is preliminary data.</text>
</comment>
<evidence type="ECO:0000313" key="2">
    <source>
        <dbReference type="Proteomes" id="UP000289340"/>
    </source>
</evidence>
<protein>
    <submittedName>
        <fullName evidence="1">Uncharacterized protein</fullName>
    </submittedName>
</protein>
<keyword evidence="2" id="KW-1185">Reference proteome</keyword>